<organism evidence="2 3">
    <name type="scientific">Dissostichus mawsoni</name>
    <name type="common">Antarctic cod</name>
    <dbReference type="NCBI Taxonomy" id="36200"/>
    <lineage>
        <taxon>Eukaryota</taxon>
        <taxon>Metazoa</taxon>
        <taxon>Chordata</taxon>
        <taxon>Craniata</taxon>
        <taxon>Vertebrata</taxon>
        <taxon>Euteleostomi</taxon>
        <taxon>Actinopterygii</taxon>
        <taxon>Neopterygii</taxon>
        <taxon>Teleostei</taxon>
        <taxon>Neoteleostei</taxon>
        <taxon>Acanthomorphata</taxon>
        <taxon>Eupercaria</taxon>
        <taxon>Perciformes</taxon>
        <taxon>Notothenioidei</taxon>
        <taxon>Nototheniidae</taxon>
        <taxon>Dissostichus</taxon>
    </lineage>
</organism>
<protein>
    <recommendedName>
        <fullName evidence="4">Fatty acid desaturase 6</fullName>
    </recommendedName>
</protein>
<keyword evidence="1" id="KW-1133">Transmembrane helix</keyword>
<dbReference type="OrthoDB" id="8734935at2759"/>
<gene>
    <name evidence="2" type="ORF">F7725_014678</name>
</gene>
<keyword evidence="1" id="KW-0812">Transmembrane</keyword>
<name>A0A7J5YWZ3_DISMA</name>
<dbReference type="InterPro" id="IPR012171">
    <property type="entry name" value="Fatty_acid_desaturase"/>
</dbReference>
<keyword evidence="3" id="KW-1185">Reference proteome</keyword>
<feature type="transmembrane region" description="Helical" evidence="1">
    <location>
        <begin position="103"/>
        <end position="122"/>
    </location>
</feature>
<evidence type="ECO:0000313" key="2">
    <source>
        <dbReference type="EMBL" id="KAF3853990.1"/>
    </source>
</evidence>
<dbReference type="AlphaFoldDB" id="A0A7J5YWZ3"/>
<evidence type="ECO:0000256" key="1">
    <source>
        <dbReference type="SAM" id="Phobius"/>
    </source>
</evidence>
<dbReference type="GO" id="GO:0006629">
    <property type="term" value="P:lipid metabolic process"/>
    <property type="evidence" value="ECO:0007669"/>
    <property type="project" value="TreeGrafter"/>
</dbReference>
<evidence type="ECO:0000313" key="3">
    <source>
        <dbReference type="Proteomes" id="UP000518266"/>
    </source>
</evidence>
<proteinExistence type="predicted"/>
<dbReference type="Proteomes" id="UP000518266">
    <property type="component" value="Unassembled WGS sequence"/>
</dbReference>
<dbReference type="CDD" id="cd01060">
    <property type="entry name" value="Membrane-FADS-like"/>
    <property type="match status" value="1"/>
</dbReference>
<dbReference type="GO" id="GO:0016020">
    <property type="term" value="C:membrane"/>
    <property type="evidence" value="ECO:0007669"/>
    <property type="project" value="TreeGrafter"/>
</dbReference>
<feature type="transmembrane region" description="Helical" evidence="1">
    <location>
        <begin position="143"/>
        <end position="164"/>
    </location>
</feature>
<dbReference type="EMBL" id="JAAKFY010000008">
    <property type="protein sequence ID" value="KAF3853990.1"/>
    <property type="molecule type" value="Genomic_DNA"/>
</dbReference>
<comment type="caution">
    <text evidence="2">The sequence shown here is derived from an EMBL/GenBank/DDBJ whole genome shotgun (WGS) entry which is preliminary data.</text>
</comment>
<reference evidence="2 3" key="1">
    <citation type="submission" date="2020-03" db="EMBL/GenBank/DDBJ databases">
        <title>Dissostichus mawsoni Genome sequencing and assembly.</title>
        <authorList>
            <person name="Park H."/>
        </authorList>
    </citation>
    <scope>NUCLEOTIDE SEQUENCE [LARGE SCALE GENOMIC DNA]</scope>
    <source>
        <strain evidence="2">DM0001</strain>
        <tissue evidence="2">Muscle</tissue>
    </source>
</reference>
<evidence type="ECO:0008006" key="4">
    <source>
        <dbReference type="Google" id="ProtNLM"/>
    </source>
</evidence>
<dbReference type="PANTHER" id="PTHR19353">
    <property type="entry name" value="FATTY ACID DESATURASE 2"/>
    <property type="match status" value="1"/>
</dbReference>
<sequence>MSPCKAFLLLGSSQVLYFSAGMLLMGMAHAVITFKGTHLASHGSLSESQAWAKVWAVFFIEICGSFSAQAGVQGHIKMHHAHTNVIGLGDSSVWKAPFLPRTVYLFIAPWPCLSSLHLLHSVRGAKAPKKSRQFMTHLRGNSVAVMVRTVLMVTLGLYSQYWLLIHVSGFLSPLSALLCMFVCRAMFSVTYIHINIFQHIGLHMFSATSRPKRIYQMTHGVLNLPRNPCWTGCSDTRLSTATWSTISSPSSLITCVKPVVSKYLTEKKLPYQEDSYFSRLRLFFNKYQELMVFAPPITELVGVQ</sequence>
<dbReference type="PANTHER" id="PTHR19353:SF13">
    <property type="entry name" value="FATTY ACID DESATURASE 6"/>
    <property type="match status" value="1"/>
</dbReference>
<keyword evidence="1" id="KW-0472">Membrane</keyword>
<dbReference type="GO" id="GO:0016717">
    <property type="term" value="F:oxidoreductase activity, acting on paired donors, with oxidation of a pair of donors resulting in the reduction of molecular oxygen to two molecules of water"/>
    <property type="evidence" value="ECO:0007669"/>
    <property type="project" value="TreeGrafter"/>
</dbReference>
<accession>A0A7J5YWZ3</accession>